<feature type="region of interest" description="Disordered" evidence="1">
    <location>
        <begin position="224"/>
        <end position="244"/>
    </location>
</feature>
<name>A0A9W6HR23_9MICO</name>
<feature type="domain" description="SGNH hydrolase-type esterase" evidence="2">
    <location>
        <begin position="22"/>
        <end position="198"/>
    </location>
</feature>
<dbReference type="PANTHER" id="PTHR30383:SF5">
    <property type="entry name" value="SGNH HYDROLASE-TYPE ESTERASE DOMAIN-CONTAINING PROTEIN"/>
    <property type="match status" value="1"/>
</dbReference>
<dbReference type="AlphaFoldDB" id="A0A9W6HR23"/>
<dbReference type="SUPFAM" id="SSF52266">
    <property type="entry name" value="SGNH hydrolase"/>
    <property type="match status" value="1"/>
</dbReference>
<evidence type="ECO:0000313" key="3">
    <source>
        <dbReference type="EMBL" id="GLK00827.1"/>
    </source>
</evidence>
<dbReference type="CDD" id="cd00229">
    <property type="entry name" value="SGNH_hydrolase"/>
    <property type="match status" value="1"/>
</dbReference>
<gene>
    <name evidence="3" type="ORF">GCM10017596_05420</name>
</gene>
<organism evidence="3 4">
    <name type="scientific">Microbacterium keratanolyticum</name>
    <dbReference type="NCBI Taxonomy" id="67574"/>
    <lineage>
        <taxon>Bacteria</taxon>
        <taxon>Bacillati</taxon>
        <taxon>Actinomycetota</taxon>
        <taxon>Actinomycetes</taxon>
        <taxon>Micrococcales</taxon>
        <taxon>Microbacteriaceae</taxon>
        <taxon>Microbacterium</taxon>
    </lineage>
</organism>
<sequence length="244" mass="26767">MNSDFSALRYALSTPAGKTWVFTGDSITHGLLHTQGQRSYTEHLHELIRGDLERTDDIVINSAISGWRLAQILDDFERRVAMWRPDIVALMIGTNDCSTGGVFPVIEPDAFRGSLRKFVRRVRERGALPVLQTQPGIDIANAPERARIGEFAQAVRDIAAEEGVVLVDHYARYGEFGDGGAAGGLLNDPFHPNGAGHAMLALEFATSVEFPAHLPTMRHLEERVDARQRSAGTGLTRSGRGIRP</sequence>
<reference evidence="3" key="1">
    <citation type="journal article" date="2014" name="Int. J. Syst. Evol. Microbiol.">
        <title>Complete genome sequence of Corynebacterium casei LMG S-19264T (=DSM 44701T), isolated from a smear-ripened cheese.</title>
        <authorList>
            <consortium name="US DOE Joint Genome Institute (JGI-PGF)"/>
            <person name="Walter F."/>
            <person name="Albersmeier A."/>
            <person name="Kalinowski J."/>
            <person name="Ruckert C."/>
        </authorList>
    </citation>
    <scope>NUCLEOTIDE SEQUENCE</scope>
    <source>
        <strain evidence="3">VKM Ac-1958</strain>
    </source>
</reference>
<reference evidence="3" key="2">
    <citation type="submission" date="2023-01" db="EMBL/GenBank/DDBJ databases">
        <authorList>
            <person name="Sun Q."/>
            <person name="Evtushenko L."/>
        </authorList>
    </citation>
    <scope>NUCLEOTIDE SEQUENCE</scope>
    <source>
        <strain evidence="3">VKM Ac-1958</strain>
    </source>
</reference>
<dbReference type="PANTHER" id="PTHR30383">
    <property type="entry name" value="THIOESTERASE 1/PROTEASE 1/LYSOPHOSPHOLIPASE L1"/>
    <property type="match status" value="1"/>
</dbReference>
<comment type="caution">
    <text evidence="3">The sequence shown here is derived from an EMBL/GenBank/DDBJ whole genome shotgun (WGS) entry which is preliminary data.</text>
</comment>
<dbReference type="InterPro" id="IPR036514">
    <property type="entry name" value="SGNH_hydro_sf"/>
</dbReference>
<evidence type="ECO:0000313" key="4">
    <source>
        <dbReference type="Proteomes" id="UP001142325"/>
    </source>
</evidence>
<dbReference type="RefSeq" id="WP_204938510.1">
    <property type="nucleotide sequence ID" value="NZ_BAAAUM010000001.1"/>
</dbReference>
<dbReference type="InterPro" id="IPR013830">
    <property type="entry name" value="SGNH_hydro"/>
</dbReference>
<dbReference type="Gene3D" id="3.40.50.1110">
    <property type="entry name" value="SGNH hydrolase"/>
    <property type="match status" value="1"/>
</dbReference>
<dbReference type="Pfam" id="PF13472">
    <property type="entry name" value="Lipase_GDSL_2"/>
    <property type="match status" value="1"/>
</dbReference>
<accession>A0A9W6HR23</accession>
<dbReference type="InterPro" id="IPR051532">
    <property type="entry name" value="Ester_Hydrolysis_Enzymes"/>
</dbReference>
<keyword evidence="4" id="KW-1185">Reference proteome</keyword>
<dbReference type="EMBL" id="BSET01000001">
    <property type="protein sequence ID" value="GLK00827.1"/>
    <property type="molecule type" value="Genomic_DNA"/>
</dbReference>
<protein>
    <recommendedName>
        <fullName evidence="2">SGNH hydrolase-type esterase domain-containing protein</fullName>
    </recommendedName>
</protein>
<proteinExistence type="predicted"/>
<evidence type="ECO:0000259" key="2">
    <source>
        <dbReference type="Pfam" id="PF13472"/>
    </source>
</evidence>
<dbReference type="GO" id="GO:0004622">
    <property type="term" value="F:phosphatidylcholine lysophospholipase activity"/>
    <property type="evidence" value="ECO:0007669"/>
    <property type="project" value="TreeGrafter"/>
</dbReference>
<dbReference type="Proteomes" id="UP001142325">
    <property type="component" value="Unassembled WGS sequence"/>
</dbReference>
<evidence type="ECO:0000256" key="1">
    <source>
        <dbReference type="SAM" id="MobiDB-lite"/>
    </source>
</evidence>